<proteinExistence type="predicted"/>
<sequence>MLKYTILAFLNKLFFILKASANGWIVSYIGGNRYEFKQNLHSSNSYNVLSPDLFLQKFKHSVFSKEN</sequence>
<dbReference type="AlphaFoldDB" id="A0A6C0DZR6"/>
<evidence type="ECO:0000313" key="1">
    <source>
        <dbReference type="EMBL" id="QHT22284.1"/>
    </source>
</evidence>
<organism evidence="1">
    <name type="scientific">viral metagenome</name>
    <dbReference type="NCBI Taxonomy" id="1070528"/>
    <lineage>
        <taxon>unclassified sequences</taxon>
        <taxon>metagenomes</taxon>
        <taxon>organismal metagenomes</taxon>
    </lineage>
</organism>
<reference evidence="1" key="1">
    <citation type="journal article" date="2020" name="Nature">
        <title>Giant virus diversity and host interactions through global metagenomics.</title>
        <authorList>
            <person name="Schulz F."/>
            <person name="Roux S."/>
            <person name="Paez-Espino D."/>
            <person name="Jungbluth S."/>
            <person name="Walsh D.A."/>
            <person name="Denef V.J."/>
            <person name="McMahon K.D."/>
            <person name="Konstantinidis K.T."/>
            <person name="Eloe-Fadrosh E.A."/>
            <person name="Kyrpides N.C."/>
            <person name="Woyke T."/>
        </authorList>
    </citation>
    <scope>NUCLEOTIDE SEQUENCE</scope>
    <source>
        <strain evidence="1">GVMAG-M-3300023179-107</strain>
    </source>
</reference>
<name>A0A6C0DZR6_9ZZZZ</name>
<dbReference type="EMBL" id="MN739708">
    <property type="protein sequence ID" value="QHT22284.1"/>
    <property type="molecule type" value="Genomic_DNA"/>
</dbReference>
<accession>A0A6C0DZR6</accession>
<protein>
    <submittedName>
        <fullName evidence="1">Uncharacterized protein</fullName>
    </submittedName>
</protein>